<dbReference type="Pfam" id="PF13332">
    <property type="entry name" value="Fil_haemagg_2"/>
    <property type="match status" value="5"/>
</dbReference>
<dbReference type="InterPro" id="IPR008638">
    <property type="entry name" value="FhaB/CdiA-like_TPS"/>
</dbReference>
<organism evidence="3 4">
    <name type="scientific">Pseudomonas syringae</name>
    <dbReference type="NCBI Taxonomy" id="317"/>
    <lineage>
        <taxon>Bacteria</taxon>
        <taxon>Pseudomonadati</taxon>
        <taxon>Pseudomonadota</taxon>
        <taxon>Gammaproteobacteria</taxon>
        <taxon>Pseudomonadales</taxon>
        <taxon>Pseudomonadaceae</taxon>
        <taxon>Pseudomonas</taxon>
    </lineage>
</organism>
<dbReference type="InterPro" id="IPR011050">
    <property type="entry name" value="Pectin_lyase_fold/virulence"/>
</dbReference>
<dbReference type="SUPFAM" id="SSF51126">
    <property type="entry name" value="Pectin lyase-like"/>
    <property type="match status" value="1"/>
</dbReference>
<feature type="region of interest" description="Disordered" evidence="1">
    <location>
        <begin position="5055"/>
        <end position="5083"/>
    </location>
</feature>
<evidence type="ECO:0000313" key="4">
    <source>
        <dbReference type="Proteomes" id="UP000238095"/>
    </source>
</evidence>
<dbReference type="Pfam" id="PF05860">
    <property type="entry name" value="TPS"/>
    <property type="match status" value="1"/>
</dbReference>
<evidence type="ECO:0000313" key="3">
    <source>
        <dbReference type="EMBL" id="SOS39303.1"/>
    </source>
</evidence>
<dbReference type="NCBIfam" id="TIGR01731">
    <property type="entry name" value="fil_hemag_20aa"/>
    <property type="match status" value="65"/>
</dbReference>
<proteinExistence type="predicted"/>
<dbReference type="InterPro" id="IPR010069">
    <property type="entry name" value="CdiA_FHA1_rpt"/>
</dbReference>
<accession>A0A2K4WTS4</accession>
<dbReference type="Proteomes" id="UP000238095">
    <property type="component" value="Chromosome 1"/>
</dbReference>
<evidence type="ECO:0000259" key="2">
    <source>
        <dbReference type="SMART" id="SM00912"/>
    </source>
</evidence>
<feature type="compositionally biased region" description="Low complexity" evidence="1">
    <location>
        <begin position="3960"/>
        <end position="3978"/>
    </location>
</feature>
<dbReference type="InterPro" id="IPR012334">
    <property type="entry name" value="Pectin_lyas_fold"/>
</dbReference>
<dbReference type="GO" id="GO:0003824">
    <property type="term" value="F:catalytic activity"/>
    <property type="evidence" value="ECO:0007669"/>
    <property type="project" value="UniProtKB-ARBA"/>
</dbReference>
<dbReference type="Pfam" id="PF05594">
    <property type="entry name" value="Fil_haemagg"/>
    <property type="match status" value="24"/>
</dbReference>
<evidence type="ECO:0000256" key="1">
    <source>
        <dbReference type="SAM" id="MobiDB-lite"/>
    </source>
</evidence>
<dbReference type="InterPro" id="IPR025157">
    <property type="entry name" value="Hemagglutinin_rpt"/>
</dbReference>
<dbReference type="InterPro" id="IPR044927">
    <property type="entry name" value="Endonuclea_NS_2"/>
</dbReference>
<dbReference type="SMART" id="SM00912">
    <property type="entry name" value="Haemagg_act"/>
    <property type="match status" value="1"/>
</dbReference>
<dbReference type="Gene3D" id="2.160.20.10">
    <property type="entry name" value="Single-stranded right-handed beta-helix, Pectin lyase-like"/>
    <property type="match status" value="1"/>
</dbReference>
<feature type="region of interest" description="Disordered" evidence="1">
    <location>
        <begin position="4550"/>
        <end position="4579"/>
    </location>
</feature>
<reference evidence="3 4" key="1">
    <citation type="submission" date="2017-11" db="EMBL/GenBank/DDBJ databases">
        <authorList>
            <person name="Han C.G."/>
        </authorList>
    </citation>
    <scope>NUCLEOTIDE SEQUENCE [LARGE SCALE GENOMIC DNA]</scope>
    <source>
        <strain evidence="3">CFBP3840</strain>
    </source>
</reference>
<dbReference type="InterPro" id="IPR008619">
    <property type="entry name" value="Filamentous_hemagglutn_rpt"/>
</dbReference>
<gene>
    <name evidence="3" type="ORF">CFBP3840_02255</name>
</gene>
<feature type="region of interest" description="Disordered" evidence="1">
    <location>
        <begin position="3960"/>
        <end position="3982"/>
    </location>
</feature>
<feature type="domain" description="Filamentous haemagglutinin FhaB/tRNA nuclease CdiA-like TPS" evidence="2">
    <location>
        <begin position="64"/>
        <end position="185"/>
    </location>
</feature>
<dbReference type="NCBIfam" id="TIGR01901">
    <property type="entry name" value="adhes_NPXG"/>
    <property type="match status" value="1"/>
</dbReference>
<protein>
    <submittedName>
        <fullName evidence="3">Filamentous hemagglutinin, intein-containing, putative</fullName>
    </submittedName>
</protein>
<dbReference type="Pfam" id="PF13930">
    <property type="entry name" value="Endonuclea_NS_2"/>
    <property type="match status" value="1"/>
</dbReference>
<dbReference type="EMBL" id="LT963409">
    <property type="protein sequence ID" value="SOS39303.1"/>
    <property type="molecule type" value="Genomic_DNA"/>
</dbReference>
<sequence length="5250" mass="533458">MDVHQLALLARQPSAVLIERQSFWGMPKRGLALILANALFWQPLLVQAEGIVVSGPNTSLSQAGNGVPIVNIAAPNATGLSHNQYQQYNVDSQGVILNNSTNQTQSTQLGGIIVGNSNLRGTAATTILNEVVGANASQLRGYTEVAGQAARVIVANPYGISCNGCGFINTPQVTLTTGKPVLDANGQLQRFNVQGGSISIDGVGLNADNVDQFDIITRSAKINAELHAKRLNIIAGRNDVDAQTLNPTALPDDGSAKPELAVDSSALGGMYAGAIRLVGTEAGVGVRLAGDLAASGGDIQIDANGHLSMTQTAASGAVTARANSAEVNGPVYAGSSLTMSTAGDLTTRQNVAARDALSLSAGGQLNNSAVIEAGVNADNSRNGSGDVTLSANGLTNSGSITASRALQATITQTLNNQGATLNGQSGTRIVATTVDNRQSGRILSQGGTVDLNASQVLNSQSGLISSNGAMTITAASLDNSQQGKLSSSSGLSARISGQLLNQLGLISANGDLLLNAASVDNRNAEISSLGSLTSTVSQFDNREKGRLLANGALQLTSDHLNNQNGSVAGQQGVQLNLGQLTNTGSGSVYGKNSLNLAVSGALNNDQGTLRSDSTLEVRAASLSNNTGSITSASTASVSTSGAVVNRGGQILSDSTLTLTSASLDNSQSGRIASNGLALTTGTFDNHQDGRLTSTGALQLNAGLVNNSDAGRIASAMALTAVVTGLNQTNDGRLYGNSDVSLDLSNGLLTNQGGLINAPGQLLLKNLSVVNNQSGEISSANAFTLAATTLDNTEGSVISDKALIVRVAQLLTNLRGLISANGIQLSAATLDNRNAELSSLGELTATVGQFDNSGKGRLLANGALLFNADSLNNQSKGADSGQQSVQLNVGQLINSGGGSVYAKNSLGLKDTGVLSNDQGTLRSDGTLALSAASLGNTAGSITSSGNSSLTVDGVVVNRGGQILSDATLTLTSASLDNSQNGRIAGKGVKLVTGALDNQQGGRLTSTGTLQLDAGLVNNSDAGRIASAMALTAVVTGLNQTNDGRLYSNSDVSLDLSNGVLNNDGGLITAPGQLLLKSLNAVSNRSGEISSANGFTLAATSLDNTGGSVLSDKALIVRVDQLLTNLRGLVSGNGINLTANELNNNSGSLSSDADLLVNVTGKLSSRSGELTSAGNTTLNALSLDNAAGQVMADRFLKLVITETIDNQAGTLGAGQGIDIGAASLDNRQSGALVTDGQLTLKLSGALDSRAGGSLQAKGLMDLSSKTLDNRGGRIAAQNLLIVHSDSVDNRGGSIRAETDLQLFVDALDNSQTGLSTSQKSLINSNAGLELVGTHLDNQNGLLNAAGLMQLQVDSALNGSGRIASQADMVANIGSLTQQGGELVAQGNLTLTGKTLDNQAGGLVGSTKALKIDVTDIDNKAGELSSQIGVDIIGQTLDNSNGGKVLAGTALGLTVARVINLNKGLLFGNTLRFDGTRLDNAGGRLASQKDLNISLSGALDNAGGLLSSESAMTVSAASLQNASGSLSSADALSVTTTGALNNQAGSVTTDATLTLTSASLDNSQAGKLAGKGATQVTTGTFDNSQGGRLTSSDTLQLTAGKVINQSAGRIASALALTASVTSLDQQGGELFSNTSLSLDLNNGQLNNQGGLINAPDVLLLKNLNGVANQNGEISSAKAFTLNANSLDNSGGKLLSSQALTLIVNKALSNIKGTISAAALNTRSDSLDNTEGLISSRAALDLTVNTALTNVKGTLIGDGDVTLSAATADNGLGQIASKQNLNAQIGSLRQLGGQMLAQGTLTLRGDALDNRQNGFIGATQALDINVTDIDNRGGELSSQDVITLTGQQLNNSDSGQVLAQKALTLNVAQATNRGNGLLSSKAGLTLVGSTLDNTGGALSALKALSIDLSAALDNTQGLISNEDVLTLKAASLTNTAGSVSSAGKLTLDSTGAISNQGGKLLTDGALDLKSASLDNSQKGNISGKGLLTLKTGNFDNSHNGRVSSSDRLDLTSAQLTNSDGGSIGSSQALTASVSRLSQQGGSLFSNTSLSLDLNNGQLDNQGGLINAPGALLLKNVNEVLNQNGEISSAQAFTVNAQQLDNSGGKLLSNQLLTLRIARALTNVKGMIAAAGVDATANTLDNTGGTLTSRNNLDLMVTGLLTNRDKGLINAAQALKVGAASLDNQSGQVLGGTSLILNATSINNTAKGLINSTGTLNLTAGSLDAGNGGEVSATRDMTLVLNALSLNGGRVMGDAGLSIDMQGNDLNNLGGLITADGSLALNRIRDLNNQSGEVSSAQSFRFDGRTLDNSSGKLISSNVLTVNATNLLNQNGLISGWQGLNVSGNRLDNRTNGTLSSRNGNLVTTLTGELLNGGNGALVSQNTLSVTADSLDNSGGILSSGTGQTLTVAGLLNNSQNGLIDSGAGLTIKANALNNAAGNLTAQQGFSFEGSSLDNSAGNLSSKADMTLDLLGSLTNTSGKLASGGNLLLRRSVAINNQAGQLISQSLMTLNTSGQLDNRNRGTVAANNTLKVVAGGSVLNDADGLIYSQNADAHLNAASLSNVRGAVQSVGALVVDVADTVDNQNGRIIAQGGDLNLTGANLYSQGGVLSSLQGLFTAKLAGVLKNGYDANRQGGVIQAQRLNLTALSGFDNYGGRVSARTGEALITTPGFDNRNGGLYAKGLVRVNGGNFDNSGDNDGQIAGGQVELNLSGALNNRFGIIESDSTLAVTAKSLDNQTGQLRALGGGGATNFQIGNLFDNRNGTLESANSDLTLNAGNFLNGGGSLLHTGNGTFNISTANVTNAGGSIVTRGGLTLSADSWTNSNVIQAGRLNVNVNNFSQTASGQLLASTSFVGSGGNWNNDGLIASDGSLSLNIGGTYGGNGRLSSLGTLGLSAAQVNINAASTIAGGGDTTVSVGGQLSNVGRLTSASNLTVNAGSINNQGTLGSGQALTVTTGSLVNDRGLIFSGNNMSLRVSSLNNSYANIYSLGNLTIDRNGQGALADSIVNSSASIQSDGSMSLAASTIQNIRAILTTSNGGVYSAKIVEGACNREFYKNDCKTSTQTHTWDLTQREKLEVTAASAASSITAGGNMNINGGDLVNQSSTIATSGNLTATLNNLTNTGVETSDTETVTVYRSMRTDNASMWTKAAKDFTDKYWLGSSGYDASLTGFQAALADFIRIVETDMPELYKVTRLSGGDQSYAAIIQAAGAVNVNAQNNINNSVVRAGYTYVSGGSRTDTSAPGSQFSTRVTVNQQLPPDLAQQQVNPLSLPGFSLPTGQNGLFRLSGQSGTAVAVAQPVGLPQSWTMGSAAVSVAQREQTVSDAQASTIQIGSVGQISNATRQLASVTRQGAGVSANASAFDTSVPSAAPAGGFVLPGHTSDSTGVTSVDSVTGIATGNQGSGALLPVQNAGSTGLPVITATGSGSATAQGRLVTTTVSSPVAAAAAQTVTRVEGLPSSNFVSKPQKYLIETNPVLTELKQFMSSDYLLAGLGYDPEVSAKRLGDGLYEQRLVQQAVVARTGQAFIDGQTSNEAQFKYLMNNAIASKQQLNLAVGVSLSAQQVAALTHDIVWLEEHEVNGEKVLVPVLYMAQADNRLGPTGALIAGNDVSLIAGQNLDNVGTLRAANNLSAAAGNDLVNSGLIEAGNRLDLLAGNDLINKSGGIIAGRDVTLTALRGDVINERTVTSHQSAADDATWRKDFADSAARIEAANDMTLQAGRDVKNTGSVLQAGRDLSISAGRDVAIDSAQTENGQTRGVNSSNSSITQLGSTVSAGRDLTAQAGRDINVIASSIDAKRDIAMAATENLTLSSAADEQHSYGKSKKVTEQENHVTQVVTDLNAGGSIALSAGKDLSMIASRVSATDQAYLYAGNDVNLLAAQDSDYSYYSKTKKGSLGKKTSGMTESESDIAVSSVIESGKKLVVSAGNDINSQGAKLESAGALNASAGRDINLGVAESSESQSSASSKKGIFSSKSNASSSSQTMVTSTEFRGESISLQADNDIKLNAAVIYAQEHAKLDAGRDVVIGTAERQQSASQSSSSSKFSINFAGAPSLAQKGKVGQENSSESVGSSISADTLDVISGRDTAIRGSTLVTDGDTKIDAGRNVEIVSAQNSSNSTSSSSGKKAGEIGSWWQSALGVVSLKESNDNDVTRQVGSQVASLGGNVNINAGENYNQVASQVIAPKGDISIKAKDVDIQAGFDVLSANHTAGSSRTAIGGSINVPLVDAVRSAQQAVQAGAKTDDARMQGLAAANAAMSANQAYDSGQALMNGEMGIKVSVSLSNSQSHSESSQSGANVVSSGLVAGGNVDIQATGAGKDSNINIVGSRIDAGHDVNLKADGDVNLLSAQNTSLQNSTNGNAGGSVGIGFSVGGSQNGFTLDLAANKGKGKSDGSDVTQTNTVVSAGNKASVESGGDTSLKGAVVKADQVQVNAGGDLIIESLQDTSKFAAKQMDSSVGISICIPPFCYGVSGSASFNQQKMQSDYASVVEQSGIKAGDGGFQIDVKGNTGLVGGVIASTDQAVKDGKNTLSTGTLTTVNVKNKAEYEATSIGLSGSSGEHVGRDANGDQKAGAPGTPVADNGKLSANTPIALYASGEASSTTYSGISGAKVTIKDDAKQQALTGQTAAQAIADINTDVASDRDGSNRLKPIFDADEIQTNFNIVGKFVQNAGVYLESRAREVDQAKANAENERLQSFNPALTPEQQQLHRDNYLALNQQARDIANDWGAGGTYRQIATALVAGVSGNVTGASSQFAQNMVVNYVQQQGSGYIGKLVAAGDIQEGDPIHTALHAILGCAGAAASSQSCSAGATGGAAASALAALFNDTKPDETDQEREAKRNIITSLVTGIAAATDPGSASAASNAAIANVDNNWLATQQIVQANKEFAAASSLAEQMSVIFKWSGISARQDFISGKGMLIGLKDGLADSGLTSLDSAAQLVAHPIESFAAMKDFVESASGRQLLGAASDALALQLAKINTALQEGGDENAEQLGTTMGQAISIVVGALAGGQTNTAKAAAELSRMGIDLSSSTLKTAAASYKASSLEKKLAKLESAGRDLDVPDAPEMPGDSVSSSLDTVRDGTKATGQTLREVEISSGGKGAWSKDLNKPEPNTIYKVDGNKTYQTDSMGRVERVESDLSYAKNDRNTYQQCVAGKCGVSGDEGGHLIASVFNGPGEKLNLLPMNGNLNKGAWKSMENTWANALKDGKPVNVKIEPIYSGSSVRPDRFNVKYSIDGGRPVNVDFKNAPGGGG</sequence>
<name>A0A2K4WTS4_PSESX</name>
<dbReference type="RefSeq" id="WP_081080430.1">
    <property type="nucleotide sequence ID" value="NZ_LT963409.1"/>
</dbReference>